<comment type="cofactor">
    <cofactor evidence="1">
        <name>Fe(2+)</name>
        <dbReference type="ChEBI" id="CHEBI:29033"/>
    </cofactor>
</comment>
<dbReference type="OrthoDB" id="190276at2"/>
<reference evidence="11" key="1">
    <citation type="submission" date="2015-08" db="EMBL/GenBank/DDBJ databases">
        <authorList>
            <person name="Kim K.M."/>
        </authorList>
    </citation>
    <scope>NUCLEOTIDE SEQUENCE [LARGE SCALE GENOMIC DNA]</scope>
    <source>
        <strain evidence="11">KCTC 23892</strain>
    </source>
</reference>
<gene>
    <name evidence="10" type="ORF">KS2013_1712</name>
</gene>
<evidence type="ECO:0000259" key="9">
    <source>
        <dbReference type="PROSITE" id="PS51471"/>
    </source>
</evidence>
<organism evidence="10 11">
    <name type="scientific">Kangiella sediminilitoris</name>
    <dbReference type="NCBI Taxonomy" id="1144748"/>
    <lineage>
        <taxon>Bacteria</taxon>
        <taxon>Pseudomonadati</taxon>
        <taxon>Pseudomonadota</taxon>
        <taxon>Gammaproteobacteria</taxon>
        <taxon>Kangiellales</taxon>
        <taxon>Kangiellaceae</taxon>
        <taxon>Kangiella</taxon>
    </lineage>
</organism>
<dbReference type="PANTHER" id="PTHR31212:SF4">
    <property type="entry name" value="ALPHA-KETOGLUTARATE-DEPENDENT DIOXYGENASE ALKB HOMOLOG 3"/>
    <property type="match status" value="1"/>
</dbReference>
<keyword evidence="5" id="KW-0223">Dioxygenase</keyword>
<name>A0A1B3BCB6_9GAMM</name>
<dbReference type="GO" id="GO:0032451">
    <property type="term" value="F:demethylase activity"/>
    <property type="evidence" value="ECO:0007669"/>
    <property type="project" value="UniProtKB-ARBA"/>
</dbReference>
<evidence type="ECO:0000256" key="4">
    <source>
        <dbReference type="ARBA" id="ARBA00022842"/>
    </source>
</evidence>
<dbReference type="InterPro" id="IPR027450">
    <property type="entry name" value="AlkB-like"/>
</dbReference>
<keyword evidence="6" id="KW-0560">Oxidoreductase</keyword>
<dbReference type="GO" id="GO:0046872">
    <property type="term" value="F:metal ion binding"/>
    <property type="evidence" value="ECO:0007669"/>
    <property type="project" value="UniProtKB-KW"/>
</dbReference>
<evidence type="ECO:0000256" key="2">
    <source>
        <dbReference type="ARBA" id="ARBA00022723"/>
    </source>
</evidence>
<keyword evidence="4" id="KW-0460">Magnesium</keyword>
<evidence type="ECO:0000256" key="6">
    <source>
        <dbReference type="ARBA" id="ARBA00023002"/>
    </source>
</evidence>
<feature type="domain" description="Fe2OG dioxygenase" evidence="9">
    <location>
        <begin position="113"/>
        <end position="211"/>
    </location>
</feature>
<dbReference type="FunFam" id="2.60.120.590:FF:000004">
    <property type="entry name" value="DNA oxidative demethylase ALKBH2"/>
    <property type="match status" value="1"/>
</dbReference>
<protein>
    <submittedName>
        <fullName evidence="10">2OG-Fe(II) oxygenase</fullName>
    </submittedName>
</protein>
<dbReference type="InterPro" id="IPR005123">
    <property type="entry name" value="Oxoglu/Fe-dep_dioxygenase_dom"/>
</dbReference>
<dbReference type="KEGG" id="ksd:KS2013_1712"/>
<dbReference type="Proteomes" id="UP000094147">
    <property type="component" value="Chromosome"/>
</dbReference>
<dbReference type="GO" id="GO:0016705">
    <property type="term" value="F:oxidoreductase activity, acting on paired donors, with incorporation or reduction of molecular oxygen"/>
    <property type="evidence" value="ECO:0007669"/>
    <property type="project" value="UniProtKB-ARBA"/>
</dbReference>
<evidence type="ECO:0000256" key="8">
    <source>
        <dbReference type="ARBA" id="ARBA00023204"/>
    </source>
</evidence>
<keyword evidence="2" id="KW-0479">Metal-binding</keyword>
<sequence>MQQFDLNLSSGVEQIELPVDDEHRKEGAIVKFQSDYLGPQQAIDFYNKLYKQVDWQKETLWIFGEERLVPRLVAWYGDPEAEYRYSGKLHKPLPWIRPLQDIKEQLEQTLGCCFNSVLCNLYRDGSDSMGWHADDERELGSNPVIASVSLGAKRAFHLKHKKNPKLRHKMSLTSGSLLVMQGATQKFWLHQVPKEPKITEARINLTFRKVIL</sequence>
<evidence type="ECO:0000256" key="5">
    <source>
        <dbReference type="ARBA" id="ARBA00022964"/>
    </source>
</evidence>
<dbReference type="PROSITE" id="PS51471">
    <property type="entry name" value="FE2OG_OXY"/>
    <property type="match status" value="1"/>
</dbReference>
<dbReference type="GO" id="GO:0051213">
    <property type="term" value="F:dioxygenase activity"/>
    <property type="evidence" value="ECO:0007669"/>
    <property type="project" value="UniProtKB-KW"/>
</dbReference>
<dbReference type="SUPFAM" id="SSF51197">
    <property type="entry name" value="Clavaminate synthase-like"/>
    <property type="match status" value="1"/>
</dbReference>
<dbReference type="Pfam" id="PF13532">
    <property type="entry name" value="2OG-FeII_Oxy_2"/>
    <property type="match status" value="1"/>
</dbReference>
<dbReference type="GO" id="GO:0140097">
    <property type="term" value="F:catalytic activity, acting on DNA"/>
    <property type="evidence" value="ECO:0007669"/>
    <property type="project" value="UniProtKB-ARBA"/>
</dbReference>
<keyword evidence="7" id="KW-0408">Iron</keyword>
<evidence type="ECO:0000256" key="3">
    <source>
        <dbReference type="ARBA" id="ARBA00022763"/>
    </source>
</evidence>
<proteinExistence type="predicted"/>
<keyword evidence="3" id="KW-0227">DNA damage</keyword>
<keyword evidence="8" id="KW-0234">DNA repair</keyword>
<dbReference type="InterPro" id="IPR032854">
    <property type="entry name" value="ALKBH3"/>
</dbReference>
<dbReference type="GO" id="GO:0016787">
    <property type="term" value="F:hydrolase activity"/>
    <property type="evidence" value="ECO:0007669"/>
    <property type="project" value="UniProtKB-ARBA"/>
</dbReference>
<evidence type="ECO:0000256" key="7">
    <source>
        <dbReference type="ARBA" id="ARBA00023004"/>
    </source>
</evidence>
<accession>A0A1B3BCB6</accession>
<dbReference type="RefSeq" id="WP_068992562.1">
    <property type="nucleotide sequence ID" value="NZ_CP012418.1"/>
</dbReference>
<dbReference type="GO" id="GO:0006307">
    <property type="term" value="P:DNA alkylation repair"/>
    <property type="evidence" value="ECO:0007669"/>
    <property type="project" value="InterPro"/>
</dbReference>
<dbReference type="STRING" id="1144748.KS2013_1712"/>
<evidence type="ECO:0000313" key="10">
    <source>
        <dbReference type="EMBL" id="AOE50422.1"/>
    </source>
</evidence>
<dbReference type="Gene3D" id="2.60.120.590">
    <property type="entry name" value="Alpha-ketoglutarate-dependent dioxygenase AlkB-like"/>
    <property type="match status" value="1"/>
</dbReference>
<dbReference type="EMBL" id="CP012418">
    <property type="protein sequence ID" value="AOE50422.1"/>
    <property type="molecule type" value="Genomic_DNA"/>
</dbReference>
<evidence type="ECO:0000256" key="1">
    <source>
        <dbReference type="ARBA" id="ARBA00001954"/>
    </source>
</evidence>
<evidence type="ECO:0000313" key="11">
    <source>
        <dbReference type="Proteomes" id="UP000094147"/>
    </source>
</evidence>
<dbReference type="PANTHER" id="PTHR31212">
    <property type="entry name" value="ALPHA-KETOGLUTARATE-DEPENDENT DIOXYGENASE ALKB HOMOLOG 3"/>
    <property type="match status" value="1"/>
</dbReference>
<keyword evidence="11" id="KW-1185">Reference proteome</keyword>
<dbReference type="InterPro" id="IPR037151">
    <property type="entry name" value="AlkB-like_sf"/>
</dbReference>
<dbReference type="AlphaFoldDB" id="A0A1B3BCB6"/>